<dbReference type="SMART" id="SM00028">
    <property type="entry name" value="TPR"/>
    <property type="match status" value="2"/>
</dbReference>
<dbReference type="Gene3D" id="1.25.40.10">
    <property type="entry name" value="Tetratricopeptide repeat domain"/>
    <property type="match status" value="2"/>
</dbReference>
<proteinExistence type="predicted"/>
<gene>
    <name evidence="2" type="ORF">VTL71DRAFT_6693</name>
</gene>
<dbReference type="Gene3D" id="3.40.50.300">
    <property type="entry name" value="P-loop containing nucleotide triphosphate hydrolases"/>
    <property type="match status" value="1"/>
</dbReference>
<dbReference type="InterPro" id="IPR027417">
    <property type="entry name" value="P-loop_NTPase"/>
</dbReference>
<comment type="caution">
    <text evidence="2">The sequence shown here is derived from an EMBL/GenBank/DDBJ whole genome shotgun (WGS) entry which is preliminary data.</text>
</comment>
<keyword evidence="3" id="KW-1185">Reference proteome</keyword>
<organism evidence="2 3">
    <name type="scientific">Oculimacula yallundae</name>
    <dbReference type="NCBI Taxonomy" id="86028"/>
    <lineage>
        <taxon>Eukaryota</taxon>
        <taxon>Fungi</taxon>
        <taxon>Dikarya</taxon>
        <taxon>Ascomycota</taxon>
        <taxon>Pezizomycotina</taxon>
        <taxon>Leotiomycetes</taxon>
        <taxon>Helotiales</taxon>
        <taxon>Ploettnerulaceae</taxon>
        <taxon>Oculimacula</taxon>
    </lineage>
</organism>
<dbReference type="Pfam" id="PF13424">
    <property type="entry name" value="TPR_12"/>
    <property type="match status" value="2"/>
</dbReference>
<evidence type="ECO:0000313" key="2">
    <source>
        <dbReference type="EMBL" id="KAL2062427.1"/>
    </source>
</evidence>
<evidence type="ECO:0000313" key="3">
    <source>
        <dbReference type="Proteomes" id="UP001595075"/>
    </source>
</evidence>
<feature type="region of interest" description="Disordered" evidence="1">
    <location>
        <begin position="121"/>
        <end position="146"/>
    </location>
</feature>
<dbReference type="PANTHER" id="PTHR46082">
    <property type="entry name" value="ATP/GTP-BINDING PROTEIN-RELATED"/>
    <property type="match status" value="1"/>
</dbReference>
<dbReference type="SUPFAM" id="SSF52540">
    <property type="entry name" value="P-loop containing nucleoside triphosphate hydrolases"/>
    <property type="match status" value="1"/>
</dbReference>
<dbReference type="EMBL" id="JAZHXI010000017">
    <property type="protein sequence ID" value="KAL2062427.1"/>
    <property type="molecule type" value="Genomic_DNA"/>
</dbReference>
<dbReference type="PANTHER" id="PTHR46082:SF6">
    <property type="entry name" value="AAA+ ATPASE DOMAIN-CONTAINING PROTEIN-RELATED"/>
    <property type="match status" value="1"/>
</dbReference>
<dbReference type="InterPro" id="IPR053137">
    <property type="entry name" value="NLR-like"/>
</dbReference>
<evidence type="ECO:0000256" key="1">
    <source>
        <dbReference type="SAM" id="MobiDB-lite"/>
    </source>
</evidence>
<protein>
    <recommendedName>
        <fullName evidence="4">Kinesin light chain</fullName>
    </recommendedName>
</protein>
<dbReference type="Proteomes" id="UP001595075">
    <property type="component" value="Unassembled WGS sequence"/>
</dbReference>
<evidence type="ECO:0008006" key="4">
    <source>
        <dbReference type="Google" id="ProtNLM"/>
    </source>
</evidence>
<sequence>MDPFSAGAASIGFIDVLWKLSSYLIKIQAAAKTISDEIGSFEKEIHALISINQTLEELRSTWDPDDVKSHPPKALKVWDAITKNRIACQHLVLKLEDKLRHVVDGKLEGSHRAVLVNQQKSPAHKTKNNTVATKEDESDDGKKFGEKERFPSHVFQTLETNPKKVSKTRGFGQALRKQRIDPEIANTRSQFQSYHAALEVLLASLSLIYTQHSNQESGKAIASLAQKEETYNSELRTRLNYLTFKTSSDLDGANMMEAAKVTAQPLNRFFSVPAAVKSHGYIGRTAFLEELAGFLIESRAPDAGTAQKRFVVEGLGGSGKTQFCCKFAELHRENFWGIFHINGSSRETAKESFVEIAEMGGVDRNERAAKHWLRTRSEEQPWMLIIDNADDPDVDVEGFFPEGDRGFLLINTHVVANHKHGTIGRRFFSLNELDKPSSIELLLRLAQVKAPWSESTRDTADVIAKALGYLPLCLVHAATAVAEGVCKLQDYLDSFQNAVSKLRLEFRKRKPTGKNRGYDLYLSVYSSYEMIYSKLEDTKTEEYQDAVELLKIFAFFHRQNIGLDVLEAAAAVPLLEAEAESRARTRQNNPEKKESWILLMRKVIFALRTGVFIDRGRPILPNMLRQAAQNTTGSDDALKLYNGRLRLALRVLQQWSLASHNRETDSYSIHPLIHDWVRTRPQMTLGEQAAWSQAAANTLGQSIRFHTSSPMEDNMQRSLLVHISYLRKQRDEILKTINNNTKVATPFLRNLLPFVRPTPDTVVKDRYQARQAAKFSYIYFINSRWDEAQELQEAVRDYTVPNLGGSRFNDAAILNEQILHTASRELGDLHETTLSVIDELGTIRKHQGRFPESQELLERAVEGRKRICGEDHPDTLCSIDNLGSLLWHNFQYVKAREQHMRALEGMRTHPEMGSEHEKTLTAQENLAITILEIGSEYHEEAHDLLAEVVQKRTVILGKESPWTLLALSNLAFAKHRLGRHAEAEVMLQEGLEIAIRNWGADHHGVISAQRRLAQVLTARGKYEDAEKLYKHLLDRKVYKGGLQQEGNLKGDQQARIFVLYQYVDFWEAREDFDQALKFCMELCDILRNSVHPMANLCKVKRDKLEARIQSLPRSVS</sequence>
<accession>A0ABR4BYD0</accession>
<dbReference type="SUPFAM" id="SSF48452">
    <property type="entry name" value="TPR-like"/>
    <property type="match status" value="2"/>
</dbReference>
<name>A0ABR4BYD0_9HELO</name>
<dbReference type="InterPro" id="IPR019734">
    <property type="entry name" value="TPR_rpt"/>
</dbReference>
<dbReference type="InterPro" id="IPR011990">
    <property type="entry name" value="TPR-like_helical_dom_sf"/>
</dbReference>
<reference evidence="2 3" key="1">
    <citation type="journal article" date="2024" name="Commun. Biol.">
        <title>Comparative genomic analysis of thermophilic fungi reveals convergent evolutionary adaptations and gene losses.</title>
        <authorList>
            <person name="Steindorff A.S."/>
            <person name="Aguilar-Pontes M.V."/>
            <person name="Robinson A.J."/>
            <person name="Andreopoulos B."/>
            <person name="LaButti K."/>
            <person name="Kuo A."/>
            <person name="Mondo S."/>
            <person name="Riley R."/>
            <person name="Otillar R."/>
            <person name="Haridas S."/>
            <person name="Lipzen A."/>
            <person name="Grimwood J."/>
            <person name="Schmutz J."/>
            <person name="Clum A."/>
            <person name="Reid I.D."/>
            <person name="Moisan M.C."/>
            <person name="Butler G."/>
            <person name="Nguyen T.T.M."/>
            <person name="Dewar K."/>
            <person name="Conant G."/>
            <person name="Drula E."/>
            <person name="Henrissat B."/>
            <person name="Hansel C."/>
            <person name="Singer S."/>
            <person name="Hutchinson M.I."/>
            <person name="de Vries R.P."/>
            <person name="Natvig D.O."/>
            <person name="Powell A.J."/>
            <person name="Tsang A."/>
            <person name="Grigoriev I.V."/>
        </authorList>
    </citation>
    <scope>NUCLEOTIDE SEQUENCE [LARGE SCALE GENOMIC DNA]</scope>
    <source>
        <strain evidence="2 3">CBS 494.80</strain>
    </source>
</reference>